<sequence>MSVDNMDNNTNNDEEGLFSEPIKHINDDSSNMNNKIKFFQMTKGYKRIIKYSTKFNKMMMQQEVLHDSDTQLINIFDIYLFTKLNIIISKYPPLPKEQFAQRFGNIAVRSIHDELAVVYKEILNELLENLLKYRLETNSNKEYKHDIIFLNKSVVEISHYFLNSFGNRDRMDFGTGHELSFVAFLAIFDILDLIEYNTYILKNIFQKYFFLVRDLIIDYKLEPAGSHGVWGLDDNFHFSYLIGSAQMINKPLCKPSCSLNYARDNVDKVGECDFNFLIWSVQVIGEVKNYKNFKEHSPMLNDILSSVSDWRRINNGLYKMWVDEVLLKFPVVQHFKFGSYFFPWKLTKKSKKEIKEIRKQNTSKDKEKSDLLKYRMNQITVDSVIDRNEAMSQVHNDPSHNKRLFPMNPPKRKFHSNK</sequence>
<dbReference type="GO" id="GO:0007052">
    <property type="term" value="P:mitotic spindle organization"/>
    <property type="evidence" value="ECO:0007669"/>
    <property type="project" value="TreeGrafter"/>
</dbReference>
<protein>
    <recommendedName>
        <fullName evidence="9">Serine/threonine-protein phosphatase 2A activator</fullName>
        <ecNumber evidence="9">5.2.1.8</ecNumber>
    </recommendedName>
    <alternativeName>
        <fullName evidence="9">Phosphotyrosyl phosphatase activator</fullName>
    </alternativeName>
</protein>
<dbReference type="PANTHER" id="PTHR10012:SF3">
    <property type="entry name" value="SERINE_THREONINE-PROTEIN PHOSPHATASE 2A ACTIVATOR 1"/>
    <property type="match status" value="1"/>
</dbReference>
<feature type="region of interest" description="Disordered" evidence="10">
    <location>
        <begin position="393"/>
        <end position="418"/>
    </location>
</feature>
<dbReference type="GO" id="GO:0005737">
    <property type="term" value="C:cytoplasm"/>
    <property type="evidence" value="ECO:0007669"/>
    <property type="project" value="UniProtKB-SubCell"/>
</dbReference>
<dbReference type="Proteomes" id="UP000092321">
    <property type="component" value="Unassembled WGS sequence"/>
</dbReference>
<evidence type="ECO:0000256" key="10">
    <source>
        <dbReference type="SAM" id="MobiDB-lite"/>
    </source>
</evidence>
<keyword evidence="7 9" id="KW-0413">Isomerase</keyword>
<comment type="caution">
    <text evidence="11">The sequence shown here is derived from an EMBL/GenBank/DDBJ whole genome shotgun (WGS) entry which is preliminary data.</text>
</comment>
<dbReference type="InterPro" id="IPR037218">
    <property type="entry name" value="PTPA_sf"/>
</dbReference>
<dbReference type="InterPro" id="IPR043170">
    <property type="entry name" value="PTPA_C_lid"/>
</dbReference>
<keyword evidence="8" id="KW-0539">Nucleus</keyword>
<reference evidence="12" key="1">
    <citation type="journal article" date="2016" name="Proc. Natl. Acad. Sci. U.S.A.">
        <title>Comparative genomics of biotechnologically important yeasts.</title>
        <authorList>
            <person name="Riley R."/>
            <person name="Haridas S."/>
            <person name="Wolfe K.H."/>
            <person name="Lopes M.R."/>
            <person name="Hittinger C.T."/>
            <person name="Goeker M."/>
            <person name="Salamov A.A."/>
            <person name="Wisecaver J.H."/>
            <person name="Long T.M."/>
            <person name="Calvey C.H."/>
            <person name="Aerts A.L."/>
            <person name="Barry K.W."/>
            <person name="Choi C."/>
            <person name="Clum A."/>
            <person name="Coughlan A.Y."/>
            <person name="Deshpande S."/>
            <person name="Douglass A.P."/>
            <person name="Hanson S.J."/>
            <person name="Klenk H.-P."/>
            <person name="LaButti K.M."/>
            <person name="Lapidus A."/>
            <person name="Lindquist E.A."/>
            <person name="Lipzen A.M."/>
            <person name="Meier-Kolthoff J.P."/>
            <person name="Ohm R.A."/>
            <person name="Otillar R.P."/>
            <person name="Pangilinan J.L."/>
            <person name="Peng Y."/>
            <person name="Rokas A."/>
            <person name="Rosa C.A."/>
            <person name="Scheuner C."/>
            <person name="Sibirny A.A."/>
            <person name="Slot J.C."/>
            <person name="Stielow J.B."/>
            <person name="Sun H."/>
            <person name="Kurtzman C.P."/>
            <person name="Blackwell M."/>
            <person name="Grigoriev I.V."/>
            <person name="Jeffries T.W."/>
        </authorList>
    </citation>
    <scope>NUCLEOTIDE SEQUENCE [LARGE SCALE GENOMIC DNA]</scope>
    <source>
        <strain evidence="12">NRRL Y-1626</strain>
    </source>
</reference>
<proteinExistence type="inferred from homology"/>
<evidence type="ECO:0000313" key="12">
    <source>
        <dbReference type="Proteomes" id="UP000092321"/>
    </source>
</evidence>
<dbReference type="Pfam" id="PF03095">
    <property type="entry name" value="PTPA"/>
    <property type="match status" value="1"/>
</dbReference>
<organism evidence="11 12">
    <name type="scientific">Hanseniaspora valbyensis NRRL Y-1626</name>
    <dbReference type="NCBI Taxonomy" id="766949"/>
    <lineage>
        <taxon>Eukaryota</taxon>
        <taxon>Fungi</taxon>
        <taxon>Dikarya</taxon>
        <taxon>Ascomycota</taxon>
        <taxon>Saccharomycotina</taxon>
        <taxon>Saccharomycetes</taxon>
        <taxon>Saccharomycodales</taxon>
        <taxon>Saccharomycodaceae</taxon>
        <taxon>Hanseniaspora</taxon>
    </lineage>
</organism>
<evidence type="ECO:0000256" key="1">
    <source>
        <dbReference type="ARBA" id="ARBA00000971"/>
    </source>
</evidence>
<dbReference type="GO" id="GO:0003755">
    <property type="term" value="F:peptidyl-prolyl cis-trans isomerase activity"/>
    <property type="evidence" value="ECO:0007669"/>
    <property type="project" value="UniProtKB-KW"/>
</dbReference>
<dbReference type="GO" id="GO:0005634">
    <property type="term" value="C:nucleus"/>
    <property type="evidence" value="ECO:0007669"/>
    <property type="project" value="UniProtKB-SubCell"/>
</dbReference>
<evidence type="ECO:0000256" key="5">
    <source>
        <dbReference type="ARBA" id="ARBA00022490"/>
    </source>
</evidence>
<evidence type="ECO:0000256" key="9">
    <source>
        <dbReference type="RuleBase" id="RU361210"/>
    </source>
</evidence>
<feature type="compositionally biased region" description="Low complexity" evidence="10">
    <location>
        <begin position="1"/>
        <end position="11"/>
    </location>
</feature>
<evidence type="ECO:0000256" key="3">
    <source>
        <dbReference type="ARBA" id="ARBA00004496"/>
    </source>
</evidence>
<keyword evidence="12" id="KW-1185">Reference proteome</keyword>
<feature type="region of interest" description="Disordered" evidence="10">
    <location>
        <begin position="1"/>
        <end position="24"/>
    </location>
</feature>
<evidence type="ECO:0000313" key="11">
    <source>
        <dbReference type="EMBL" id="OBA28241.1"/>
    </source>
</evidence>
<evidence type="ECO:0000256" key="8">
    <source>
        <dbReference type="ARBA" id="ARBA00023242"/>
    </source>
</evidence>
<dbReference type="PIRSF" id="PIRSF016325">
    <property type="entry name" value="Phstyr_phstse_ac"/>
    <property type="match status" value="1"/>
</dbReference>
<dbReference type="SUPFAM" id="SSF140984">
    <property type="entry name" value="PTPA-like"/>
    <property type="match status" value="1"/>
</dbReference>
<comment type="function">
    <text evidence="9">PPIases accelerate the folding of proteins. It catalyzes the cis-trans isomerization of proline imidic peptide bonds in oligopeptides.</text>
</comment>
<comment type="similarity">
    <text evidence="4 9">Belongs to the PTPA-type PPIase family.</text>
</comment>
<gene>
    <name evidence="11" type="ORF">HANVADRAFT_51570</name>
</gene>
<keyword evidence="5 9" id="KW-0963">Cytoplasm</keyword>
<name>A0A1B7THM6_9ASCO</name>
<dbReference type="Gene3D" id="1.20.120.1150">
    <property type="match status" value="1"/>
</dbReference>
<keyword evidence="6 9" id="KW-0697">Rotamase</keyword>
<dbReference type="EMBL" id="LXPE01000004">
    <property type="protein sequence ID" value="OBA28241.1"/>
    <property type="molecule type" value="Genomic_DNA"/>
</dbReference>
<evidence type="ECO:0000256" key="2">
    <source>
        <dbReference type="ARBA" id="ARBA00004123"/>
    </source>
</evidence>
<dbReference type="AlphaFoldDB" id="A0A1B7THM6"/>
<evidence type="ECO:0000256" key="6">
    <source>
        <dbReference type="ARBA" id="ARBA00023110"/>
    </source>
</evidence>
<comment type="subcellular location">
    <subcellularLocation>
        <location evidence="3 9">Cytoplasm</location>
    </subcellularLocation>
    <subcellularLocation>
        <location evidence="2">Nucleus</location>
    </subcellularLocation>
</comment>
<dbReference type="OrthoDB" id="16120at2759"/>
<dbReference type="InterPro" id="IPR004327">
    <property type="entry name" value="Phstyr_phstse_ac"/>
</dbReference>
<dbReference type="GO" id="GO:0000159">
    <property type="term" value="C:protein phosphatase type 2A complex"/>
    <property type="evidence" value="ECO:0007669"/>
    <property type="project" value="TreeGrafter"/>
</dbReference>
<evidence type="ECO:0000256" key="7">
    <source>
        <dbReference type="ARBA" id="ARBA00023235"/>
    </source>
</evidence>
<dbReference type="PANTHER" id="PTHR10012">
    <property type="entry name" value="SERINE/THREONINE-PROTEIN PHOSPHATASE 2A REGULATORY SUBUNIT B"/>
    <property type="match status" value="1"/>
</dbReference>
<dbReference type="GO" id="GO:0008160">
    <property type="term" value="F:protein tyrosine phosphatase activator activity"/>
    <property type="evidence" value="ECO:0007669"/>
    <property type="project" value="TreeGrafter"/>
</dbReference>
<accession>A0A1B7THM6</accession>
<dbReference type="EC" id="5.2.1.8" evidence="9"/>
<comment type="catalytic activity">
    <reaction evidence="1 9">
        <text>[protein]-peptidylproline (omega=180) = [protein]-peptidylproline (omega=0)</text>
        <dbReference type="Rhea" id="RHEA:16237"/>
        <dbReference type="Rhea" id="RHEA-COMP:10747"/>
        <dbReference type="Rhea" id="RHEA-COMP:10748"/>
        <dbReference type="ChEBI" id="CHEBI:83833"/>
        <dbReference type="ChEBI" id="CHEBI:83834"/>
        <dbReference type="EC" id="5.2.1.8"/>
    </reaction>
</comment>
<evidence type="ECO:0000256" key="4">
    <source>
        <dbReference type="ARBA" id="ARBA00011019"/>
    </source>
</evidence>